<keyword evidence="3" id="KW-0812">Transmembrane</keyword>
<evidence type="ECO:0000256" key="2">
    <source>
        <dbReference type="ARBA" id="ARBA00022475"/>
    </source>
</evidence>
<reference evidence="6" key="1">
    <citation type="journal article" date="2013" name="Environ. Microbiol.">
        <title>Microbiota from the distal guts of lean and obese adolescents exhibit partial functional redundancy besides clear differences in community structure.</title>
        <authorList>
            <person name="Ferrer M."/>
            <person name="Ruiz A."/>
            <person name="Lanza F."/>
            <person name="Haange S.B."/>
            <person name="Oberbach A."/>
            <person name="Till H."/>
            <person name="Bargiela R."/>
            <person name="Campoy C."/>
            <person name="Segura M.T."/>
            <person name="Richter M."/>
            <person name="von Bergen M."/>
            <person name="Seifert J."/>
            <person name="Suarez A."/>
        </authorList>
    </citation>
    <scope>NUCLEOTIDE SEQUENCE</scope>
</reference>
<name>K1SZN5_9ZZZZ</name>
<evidence type="ECO:0000256" key="1">
    <source>
        <dbReference type="ARBA" id="ARBA00004651"/>
    </source>
</evidence>
<dbReference type="InterPro" id="IPR003841">
    <property type="entry name" value="Na/Pi_transpt"/>
</dbReference>
<dbReference type="GO" id="GO:0005886">
    <property type="term" value="C:plasma membrane"/>
    <property type="evidence" value="ECO:0007669"/>
    <property type="project" value="UniProtKB-SubCell"/>
</dbReference>
<evidence type="ECO:0000256" key="3">
    <source>
        <dbReference type="ARBA" id="ARBA00022692"/>
    </source>
</evidence>
<proteinExistence type="predicted"/>
<dbReference type="EMBL" id="AJWZ01006047">
    <property type="protein sequence ID" value="EKC60879.1"/>
    <property type="molecule type" value="Genomic_DNA"/>
</dbReference>
<comment type="subcellular location">
    <subcellularLocation>
        <location evidence="1">Cell membrane</location>
        <topology evidence="1">Multi-pass membrane protein</topology>
    </subcellularLocation>
</comment>
<evidence type="ECO:0000256" key="4">
    <source>
        <dbReference type="ARBA" id="ARBA00022989"/>
    </source>
</evidence>
<feature type="non-terminal residue" evidence="6">
    <location>
        <position position="1"/>
    </location>
</feature>
<sequence>FVNSGIMELHQAIGIIMGSNVGTTA</sequence>
<keyword evidence="4" id="KW-1133">Transmembrane helix</keyword>
<organism evidence="6">
    <name type="scientific">human gut metagenome</name>
    <dbReference type="NCBI Taxonomy" id="408170"/>
    <lineage>
        <taxon>unclassified sequences</taxon>
        <taxon>metagenomes</taxon>
        <taxon>organismal metagenomes</taxon>
    </lineage>
</organism>
<gene>
    <name evidence="6" type="ORF">OBE_08751</name>
</gene>
<dbReference type="GO" id="GO:0044341">
    <property type="term" value="P:sodium-dependent phosphate transport"/>
    <property type="evidence" value="ECO:0007669"/>
    <property type="project" value="InterPro"/>
</dbReference>
<comment type="caution">
    <text evidence="6">The sequence shown here is derived from an EMBL/GenBank/DDBJ whole genome shotgun (WGS) entry which is preliminary data.</text>
</comment>
<dbReference type="GO" id="GO:0005436">
    <property type="term" value="F:sodium:phosphate symporter activity"/>
    <property type="evidence" value="ECO:0007669"/>
    <property type="project" value="InterPro"/>
</dbReference>
<dbReference type="Pfam" id="PF02690">
    <property type="entry name" value="Na_Pi_cotrans"/>
    <property type="match status" value="1"/>
</dbReference>
<evidence type="ECO:0000313" key="6">
    <source>
        <dbReference type="EMBL" id="EKC60879.1"/>
    </source>
</evidence>
<dbReference type="AlphaFoldDB" id="K1SZN5"/>
<protein>
    <submittedName>
        <fullName evidence="6">Na/Pi-cotransporter</fullName>
    </submittedName>
</protein>
<keyword evidence="2" id="KW-1003">Cell membrane</keyword>
<evidence type="ECO:0000256" key="5">
    <source>
        <dbReference type="ARBA" id="ARBA00023136"/>
    </source>
</evidence>
<keyword evidence="5" id="KW-0472">Membrane</keyword>
<accession>K1SZN5</accession>